<keyword evidence="2" id="KW-1133">Transmembrane helix</keyword>
<keyword evidence="5" id="KW-1185">Reference proteome</keyword>
<evidence type="ECO:0000313" key="5">
    <source>
        <dbReference type="Proteomes" id="UP000031524"/>
    </source>
</evidence>
<dbReference type="OrthoDB" id="5190396at2"/>
<keyword evidence="2" id="KW-0472">Membrane</keyword>
<dbReference type="Proteomes" id="UP000031524">
    <property type="component" value="Chromosome"/>
</dbReference>
<name>A0A0B5D770_9CORY</name>
<feature type="transmembrane region" description="Helical" evidence="2">
    <location>
        <begin position="49"/>
        <end position="65"/>
    </location>
</feature>
<evidence type="ECO:0000259" key="3">
    <source>
        <dbReference type="Pfam" id="PF10756"/>
    </source>
</evidence>
<sequence length="189" mass="20610">MVAMSSDAGKTEHTDRAETTEFRPDRGNLFAAVLIIAVGMLVIPSAPLYLGWLLLIPLALILWVVRARTVVGGRGIDIRYAFRGGRTIRWEDVSGIGFKGSRALLTTRDGTEHAMPGVTFNSLPQLAEASQGRIPDVLTSAQEAADDKVTIIHRDGQQILISKEEYAARQAAQQANRSSSDNPENLKEQ</sequence>
<dbReference type="EMBL" id="CP005286">
    <property type="protein sequence ID" value="AJE32992.1"/>
    <property type="molecule type" value="Genomic_DNA"/>
</dbReference>
<feature type="compositionally biased region" description="Basic and acidic residues" evidence="1">
    <location>
        <begin position="9"/>
        <end position="20"/>
    </location>
</feature>
<protein>
    <recommendedName>
        <fullName evidence="3">Low molecular weight protein antigen 6 PH domain-containing protein</fullName>
    </recommendedName>
</protein>
<evidence type="ECO:0000256" key="1">
    <source>
        <dbReference type="SAM" id="MobiDB-lite"/>
    </source>
</evidence>
<proteinExistence type="predicted"/>
<feature type="transmembrane region" description="Helical" evidence="2">
    <location>
        <begin position="26"/>
        <end position="43"/>
    </location>
</feature>
<evidence type="ECO:0000256" key="2">
    <source>
        <dbReference type="SAM" id="Phobius"/>
    </source>
</evidence>
<gene>
    <name evidence="4" type="ORF">B842_05715</name>
</gene>
<feature type="region of interest" description="Disordered" evidence="1">
    <location>
        <begin position="170"/>
        <end position="189"/>
    </location>
</feature>
<dbReference type="STRING" id="1223515.B842_05715"/>
<dbReference type="AlphaFoldDB" id="A0A0B5D770"/>
<feature type="region of interest" description="Disordered" evidence="1">
    <location>
        <begin position="1"/>
        <end position="20"/>
    </location>
</feature>
<dbReference type="InterPro" id="IPR019692">
    <property type="entry name" value="CFP-6_PH"/>
</dbReference>
<dbReference type="KEGG" id="chm:B842_05715"/>
<dbReference type="HOGENOM" id="CLU_092736_0_1_11"/>
<feature type="compositionally biased region" description="Low complexity" evidence="1">
    <location>
        <begin position="170"/>
        <end position="180"/>
    </location>
</feature>
<feature type="domain" description="Low molecular weight protein antigen 6 PH" evidence="3">
    <location>
        <begin position="66"/>
        <end position="136"/>
    </location>
</feature>
<organism evidence="4 5">
    <name type="scientific">Corynebacterium humireducens NBRC 106098 = DSM 45392</name>
    <dbReference type="NCBI Taxonomy" id="1223515"/>
    <lineage>
        <taxon>Bacteria</taxon>
        <taxon>Bacillati</taxon>
        <taxon>Actinomycetota</taxon>
        <taxon>Actinomycetes</taxon>
        <taxon>Mycobacteriales</taxon>
        <taxon>Corynebacteriaceae</taxon>
        <taxon>Corynebacterium</taxon>
    </lineage>
</organism>
<accession>A0A0B5D770</accession>
<keyword evidence="2" id="KW-0812">Transmembrane</keyword>
<evidence type="ECO:0000313" key="4">
    <source>
        <dbReference type="EMBL" id="AJE32992.1"/>
    </source>
</evidence>
<reference evidence="4 5" key="1">
    <citation type="submission" date="2013-04" db="EMBL/GenBank/DDBJ databases">
        <title>Complete genome sequence of Corynebacterium humireducens DSM 45392(T), isolated from a wastewater-fed microbial fuel cell.</title>
        <authorList>
            <person name="Ruckert C."/>
            <person name="Albersmeier A."/>
            <person name="Kalinowski J."/>
        </authorList>
    </citation>
    <scope>NUCLEOTIDE SEQUENCE [LARGE SCALE GENOMIC DNA]</scope>
    <source>
        <strain evidence="5">MFC-5</strain>
    </source>
</reference>
<dbReference type="Pfam" id="PF10756">
    <property type="entry name" value="bPH_6"/>
    <property type="match status" value="1"/>
</dbReference>